<dbReference type="eggNOG" id="COG2183">
    <property type="taxonomic scope" value="Bacteria"/>
</dbReference>
<reference evidence="2 3" key="1">
    <citation type="journal article" date="2010" name="Stand. Genomic Sci.">
        <title>Complete genome sequence of Denitrovibrio acetiphilus type strain (N2460).</title>
        <authorList>
            <person name="Kiss H."/>
            <person name="Lang E."/>
            <person name="Lapidus A."/>
            <person name="Copeland A."/>
            <person name="Nolan M."/>
            <person name="Glavina Del Rio T."/>
            <person name="Chen F."/>
            <person name="Lucas S."/>
            <person name="Tice H."/>
            <person name="Cheng J.F."/>
            <person name="Han C."/>
            <person name="Goodwin L."/>
            <person name="Pitluck S."/>
            <person name="Liolios K."/>
            <person name="Pati A."/>
            <person name="Ivanova N."/>
            <person name="Mavromatis K."/>
            <person name="Chen A."/>
            <person name="Palaniappan K."/>
            <person name="Land M."/>
            <person name="Hauser L."/>
            <person name="Chang Y.J."/>
            <person name="Jeffries C.D."/>
            <person name="Detter J.C."/>
            <person name="Brettin T."/>
            <person name="Spring S."/>
            <person name="Rohde M."/>
            <person name="Goker M."/>
            <person name="Woyke T."/>
            <person name="Bristow J."/>
            <person name="Eisen J.A."/>
            <person name="Markowitz V."/>
            <person name="Hugenholtz P."/>
            <person name="Kyrpides N.C."/>
            <person name="Klenk H.P."/>
        </authorList>
    </citation>
    <scope>NUCLEOTIDE SEQUENCE [LARGE SCALE GENOMIC DNA]</scope>
    <source>
        <strain evidence="3">DSM 12809 / NBRC 114555 / N2460</strain>
    </source>
</reference>
<dbReference type="Gene3D" id="1.10.3500.10">
    <property type="entry name" value="Tex N-terminal region-like"/>
    <property type="match status" value="1"/>
</dbReference>
<dbReference type="SMART" id="SM00316">
    <property type="entry name" value="S1"/>
    <property type="match status" value="1"/>
</dbReference>
<dbReference type="Gene3D" id="2.40.50.140">
    <property type="entry name" value="Nucleic acid-binding proteins"/>
    <property type="match status" value="1"/>
</dbReference>
<dbReference type="SUPFAM" id="SSF50249">
    <property type="entry name" value="Nucleic acid-binding proteins"/>
    <property type="match status" value="1"/>
</dbReference>
<dbReference type="GO" id="GO:0003729">
    <property type="term" value="F:mRNA binding"/>
    <property type="evidence" value="ECO:0007669"/>
    <property type="project" value="UniProtKB-ARBA"/>
</dbReference>
<dbReference type="FunCoup" id="D4H0R8">
    <property type="interactions" value="417"/>
</dbReference>
<dbReference type="SUPFAM" id="SSF158832">
    <property type="entry name" value="Tex N-terminal region-like"/>
    <property type="match status" value="1"/>
</dbReference>
<dbReference type="FunFam" id="3.30.420.140:FF:000001">
    <property type="entry name" value="RNA-binding transcriptional accessory protein"/>
    <property type="match status" value="1"/>
</dbReference>
<dbReference type="Gene3D" id="3.30.420.140">
    <property type="entry name" value="YqgF/RNase H-like domain"/>
    <property type="match status" value="1"/>
</dbReference>
<evidence type="ECO:0000259" key="1">
    <source>
        <dbReference type="PROSITE" id="PS50126"/>
    </source>
</evidence>
<dbReference type="Pfam" id="PF17674">
    <property type="entry name" value="HHH_9"/>
    <property type="match status" value="1"/>
</dbReference>
<gene>
    <name evidence="2" type="ordered locus">Dacet_1817</name>
</gene>
<dbReference type="HOGENOM" id="CLU_009833_0_2_0"/>
<feature type="domain" description="S1 motif" evidence="1">
    <location>
        <begin position="636"/>
        <end position="705"/>
    </location>
</feature>
<organism evidence="2 3">
    <name type="scientific">Denitrovibrio acetiphilus (strain DSM 12809 / NBRC 114555 / N2460)</name>
    <dbReference type="NCBI Taxonomy" id="522772"/>
    <lineage>
        <taxon>Bacteria</taxon>
        <taxon>Pseudomonadati</taxon>
        <taxon>Deferribacterota</taxon>
        <taxon>Deferribacteres</taxon>
        <taxon>Deferribacterales</taxon>
        <taxon>Geovibrionaceae</taxon>
        <taxon>Denitrovibrio</taxon>
    </lineage>
</organism>
<dbReference type="STRING" id="522772.Dacet_1817"/>
<dbReference type="InterPro" id="IPR003029">
    <property type="entry name" value="S1_domain"/>
</dbReference>
<dbReference type="OrthoDB" id="9804714at2"/>
<dbReference type="InParanoid" id="D4H0R8"/>
<proteinExistence type="predicted"/>
<dbReference type="InterPro" id="IPR037027">
    <property type="entry name" value="YqgF/RNaseH-like_dom_sf"/>
</dbReference>
<dbReference type="CDD" id="cd05685">
    <property type="entry name" value="S1_Tex"/>
    <property type="match status" value="1"/>
</dbReference>
<dbReference type="GO" id="GO:0003735">
    <property type="term" value="F:structural constituent of ribosome"/>
    <property type="evidence" value="ECO:0007669"/>
    <property type="project" value="TreeGrafter"/>
</dbReference>
<name>D4H0R8_DENA2</name>
<dbReference type="InterPro" id="IPR041692">
    <property type="entry name" value="HHH_9"/>
</dbReference>
<dbReference type="InterPro" id="IPR055179">
    <property type="entry name" value="Tex-like_central_region"/>
</dbReference>
<dbReference type="FunFam" id="2.40.50.140:FF:000051">
    <property type="entry name" value="RNA-binding transcriptional accessory protein"/>
    <property type="match status" value="1"/>
</dbReference>
<dbReference type="AlphaFoldDB" id="D4H0R8"/>
<dbReference type="RefSeq" id="WP_013011091.1">
    <property type="nucleotide sequence ID" value="NC_013943.1"/>
</dbReference>
<dbReference type="GO" id="GO:0006139">
    <property type="term" value="P:nucleobase-containing compound metabolic process"/>
    <property type="evidence" value="ECO:0007669"/>
    <property type="project" value="InterPro"/>
</dbReference>
<dbReference type="Pfam" id="PF09371">
    <property type="entry name" value="Tex_N"/>
    <property type="match status" value="1"/>
</dbReference>
<evidence type="ECO:0000313" key="3">
    <source>
        <dbReference type="Proteomes" id="UP000002012"/>
    </source>
</evidence>
<dbReference type="InterPro" id="IPR012340">
    <property type="entry name" value="NA-bd_OB-fold"/>
</dbReference>
<dbReference type="InterPro" id="IPR050437">
    <property type="entry name" value="Ribos_protein_bS1-like"/>
</dbReference>
<dbReference type="InterPro" id="IPR018974">
    <property type="entry name" value="Tex-like_N"/>
</dbReference>
<dbReference type="InterPro" id="IPR032639">
    <property type="entry name" value="Tex_YqgF"/>
</dbReference>
<sequence length="706" mass="78876">MQEKLFTEFSFQRNHINNVIDLHLSGNTVPFIARYRKEMTGNMDAEDIRNIIERYEYLENLEKRKQEVIEAIDERGKLTDELKKSIMKAETMKEVEDLYAPYKSKKKTKADLAREAGLEPLAVYIRANADLGGLSAEAEKFVCDAVPDADTAVSMASDIVTEEIGHDPEIKARLRELYELNGEISSIQKTDSKERNPYEDYYDFRQKMRDVPPHRVLAMFRGEREKILKLKIEIDEDMCLNAIAKICAGKGMEDNEITKKSMRQAFKKMLELSLELEFRGELKEKGEIKAISVFAENLKNLLLTPTVRNRVIMGIDPAFRTGCKFAVVDTTGDLLDYGVMYPTKPQADYQKSRSIMLESIRKNSVNAIAIGNGTASRETEEFVASVISEDELDIQYTIVSEAGASVYSAGAVAKREFPELDVSIRGAISIARRVLDPLAELVKIDPKSIGVGMYQHDVTGKKLEKSLTDVVEDVVNNVGVDLNTASPSLLSYVSGLSDSLAEKIVKHRQSIGRFKSRKELMKVDGVGELTFRQSAGFLKVYGGGEKLDSMFIHPESYDAVYAFLEAVNLSSDKCELVKLAVKDKNVKSLAEKLGIGEFTIKDIIDNLEKPDRDIRDNVDPVVFKQGILSIESLKEGDVLTGKVSNVVDFGAFVDVGLKNDGLVHISQLADRFVSDPSEVVKVGQTVKTKVLSVDRERGRLSLSMKV</sequence>
<dbReference type="SUPFAM" id="SSF47781">
    <property type="entry name" value="RuvA domain 2-like"/>
    <property type="match status" value="2"/>
</dbReference>
<dbReference type="KEGG" id="dap:Dacet_1817"/>
<dbReference type="InterPro" id="IPR023319">
    <property type="entry name" value="Tex-like_HTH_dom_sf"/>
</dbReference>
<dbReference type="InterPro" id="IPR044146">
    <property type="entry name" value="S1_Tex"/>
</dbReference>
<dbReference type="PANTHER" id="PTHR10724">
    <property type="entry name" value="30S RIBOSOMAL PROTEIN S1"/>
    <property type="match status" value="1"/>
</dbReference>
<dbReference type="InterPro" id="IPR010994">
    <property type="entry name" value="RuvA_2-like"/>
</dbReference>
<dbReference type="FunFam" id="1.10.10.650:FF:000001">
    <property type="entry name" value="S1 RNA-binding domain 1"/>
    <property type="match status" value="1"/>
</dbReference>
<dbReference type="Pfam" id="PF22706">
    <property type="entry name" value="Tex_central_region"/>
    <property type="match status" value="1"/>
</dbReference>
<dbReference type="InterPro" id="IPR012337">
    <property type="entry name" value="RNaseH-like_sf"/>
</dbReference>
<dbReference type="Proteomes" id="UP000002012">
    <property type="component" value="Chromosome"/>
</dbReference>
<dbReference type="InterPro" id="IPR023323">
    <property type="entry name" value="Tex-like_dom_sf"/>
</dbReference>
<dbReference type="SUPFAM" id="SSF53098">
    <property type="entry name" value="Ribonuclease H-like"/>
    <property type="match status" value="1"/>
</dbReference>
<dbReference type="Gene3D" id="1.10.10.650">
    <property type="entry name" value="RuvA domain 2-like"/>
    <property type="match status" value="1"/>
</dbReference>
<protein>
    <submittedName>
        <fullName evidence="2">Tex-like protein protein-like protein</fullName>
    </submittedName>
</protein>
<dbReference type="Gene3D" id="1.10.150.310">
    <property type="entry name" value="Tex RuvX-like domain-like"/>
    <property type="match status" value="1"/>
</dbReference>
<evidence type="ECO:0000313" key="2">
    <source>
        <dbReference type="EMBL" id="ADD68581.1"/>
    </source>
</evidence>
<dbReference type="Pfam" id="PF12836">
    <property type="entry name" value="HHH_3"/>
    <property type="match status" value="1"/>
</dbReference>
<keyword evidence="3" id="KW-1185">Reference proteome</keyword>
<accession>D4H0R8</accession>
<dbReference type="Pfam" id="PF16921">
    <property type="entry name" value="Tex_YqgF"/>
    <property type="match status" value="1"/>
</dbReference>
<dbReference type="EMBL" id="CP001968">
    <property type="protein sequence ID" value="ADD68581.1"/>
    <property type="molecule type" value="Genomic_DNA"/>
</dbReference>
<dbReference type="Pfam" id="PF00575">
    <property type="entry name" value="S1"/>
    <property type="match status" value="1"/>
</dbReference>
<dbReference type="GO" id="GO:0005737">
    <property type="term" value="C:cytoplasm"/>
    <property type="evidence" value="ECO:0007669"/>
    <property type="project" value="UniProtKB-ARBA"/>
</dbReference>
<dbReference type="PaxDb" id="522772-Dacet_1817"/>
<dbReference type="PANTHER" id="PTHR10724:SF10">
    <property type="entry name" value="S1 RNA-BINDING DOMAIN-CONTAINING PROTEIN 1"/>
    <property type="match status" value="1"/>
</dbReference>
<dbReference type="InterPro" id="IPR006641">
    <property type="entry name" value="YqgF/RNaseH-like_dom"/>
</dbReference>
<dbReference type="SMART" id="SM00732">
    <property type="entry name" value="YqgFc"/>
    <property type="match status" value="1"/>
</dbReference>
<dbReference type="PROSITE" id="PS50126">
    <property type="entry name" value="S1"/>
    <property type="match status" value="1"/>
</dbReference>
<dbReference type="GO" id="GO:0006412">
    <property type="term" value="P:translation"/>
    <property type="evidence" value="ECO:0007669"/>
    <property type="project" value="TreeGrafter"/>
</dbReference>